<dbReference type="SUPFAM" id="SSF53335">
    <property type="entry name" value="S-adenosyl-L-methionine-dependent methyltransferases"/>
    <property type="match status" value="1"/>
</dbReference>
<evidence type="ECO:0008006" key="3">
    <source>
        <dbReference type="Google" id="ProtNLM"/>
    </source>
</evidence>
<dbReference type="AlphaFoldDB" id="A0AAD3CZ83"/>
<dbReference type="PANTHER" id="PTHR36362">
    <property type="entry name" value="DNA-DIRECTED RNA POLYMERASE SUBUNIT BETA"/>
    <property type="match status" value="1"/>
</dbReference>
<protein>
    <recommendedName>
        <fullName evidence="3">Rhamnosyl O-methyltransferase</fullName>
    </recommendedName>
</protein>
<dbReference type="GO" id="GO:0012505">
    <property type="term" value="C:endomembrane system"/>
    <property type="evidence" value="ECO:0007669"/>
    <property type="project" value="TreeGrafter"/>
</dbReference>
<accession>A0AAD3CZ83</accession>
<dbReference type="EMBL" id="BLLK01000047">
    <property type="protein sequence ID" value="GFH53635.1"/>
    <property type="molecule type" value="Genomic_DNA"/>
</dbReference>
<dbReference type="Proteomes" id="UP001054902">
    <property type="component" value="Unassembled WGS sequence"/>
</dbReference>
<dbReference type="PANTHER" id="PTHR36362:SF1">
    <property type="entry name" value="DNA-DIRECTED RNA POLYMERASE SUBUNIT BETA"/>
    <property type="match status" value="1"/>
</dbReference>
<dbReference type="InterPro" id="IPR029063">
    <property type="entry name" value="SAM-dependent_MTases_sf"/>
</dbReference>
<evidence type="ECO:0000313" key="1">
    <source>
        <dbReference type="EMBL" id="GFH53635.1"/>
    </source>
</evidence>
<evidence type="ECO:0000313" key="2">
    <source>
        <dbReference type="Proteomes" id="UP001054902"/>
    </source>
</evidence>
<gene>
    <name evidence="1" type="ORF">CTEN210_10111</name>
</gene>
<organism evidence="1 2">
    <name type="scientific">Chaetoceros tenuissimus</name>
    <dbReference type="NCBI Taxonomy" id="426638"/>
    <lineage>
        <taxon>Eukaryota</taxon>
        <taxon>Sar</taxon>
        <taxon>Stramenopiles</taxon>
        <taxon>Ochrophyta</taxon>
        <taxon>Bacillariophyta</taxon>
        <taxon>Coscinodiscophyceae</taxon>
        <taxon>Chaetocerotophycidae</taxon>
        <taxon>Chaetocerotales</taxon>
        <taxon>Chaetocerotaceae</taxon>
        <taxon>Chaetoceros</taxon>
    </lineage>
</organism>
<reference evidence="1 2" key="1">
    <citation type="journal article" date="2021" name="Sci. Rep.">
        <title>The genome of the diatom Chaetoceros tenuissimus carries an ancient integrated fragment of an extant virus.</title>
        <authorList>
            <person name="Hongo Y."/>
            <person name="Kimura K."/>
            <person name="Takaki Y."/>
            <person name="Yoshida Y."/>
            <person name="Baba S."/>
            <person name="Kobayashi G."/>
            <person name="Nagasaki K."/>
            <person name="Hano T."/>
            <person name="Tomaru Y."/>
        </authorList>
    </citation>
    <scope>NUCLEOTIDE SEQUENCE [LARGE SCALE GENOMIC DNA]</scope>
    <source>
        <strain evidence="1 2">NIES-3715</strain>
    </source>
</reference>
<comment type="caution">
    <text evidence="1">The sequence shown here is derived from an EMBL/GenBank/DDBJ whole genome shotgun (WGS) entry which is preliminary data.</text>
</comment>
<dbReference type="Gene3D" id="3.40.50.150">
    <property type="entry name" value="Vaccinia Virus protein VP39"/>
    <property type="match status" value="1"/>
</dbReference>
<keyword evidence="2" id="KW-1185">Reference proteome</keyword>
<proteinExistence type="predicted"/>
<sequence length="406" mass="46880">MQKLLRQKKKRGNKKTAICLCFFTLSYSFAIFFSGYYTSKILCQEESVKKAVEKKQNTVTVQDRPALSSISSNVRTLSWPNWPAVAKEAPQNPFVFKGDNFIHKDVRKILLEPREHWLKEFIKIYKNRPDPVNMCGIRINHALALYTTVRKIQPSLVVESGINAGVSTYFIRKAWPYTKIISTDPEPKPICEQGERWIDKSNLTTYYTGDNFIDLSQLDIRKHYREQKNPKILVFIDDHQHLVKRIPRLVQQGVKYVIVEDNYRQGEGSTTNDRIGTPKQMFSHTRGAFVKDGHWLFQNVDSYAEFPPLIPPIMAKASNEPRKADGGFMVASDKNTDIPAPILRPDLDPEDMKIYEEICNILGLDKTMLDRDSYLQFMNYNQIAFMELITLRGPIARELDIVTPPQ</sequence>
<name>A0AAD3CZ83_9STRA</name>